<dbReference type="PANTHER" id="PTHR47968:SF75">
    <property type="entry name" value="CENTROMERE-ASSOCIATED PROTEIN E"/>
    <property type="match status" value="1"/>
</dbReference>
<feature type="domain" description="Kinesin motor" evidence="6">
    <location>
        <begin position="1"/>
        <end position="139"/>
    </location>
</feature>
<comment type="caution">
    <text evidence="7">The sequence shown here is derived from an EMBL/GenBank/DDBJ whole genome shotgun (WGS) entry which is preliminary data.</text>
</comment>
<feature type="non-terminal residue" evidence="7">
    <location>
        <position position="1"/>
    </location>
</feature>
<dbReference type="InterPro" id="IPR001752">
    <property type="entry name" value="Kinesin_motor_dom"/>
</dbReference>
<name>A0A9W7E9P5_9STRA</name>
<dbReference type="GO" id="GO:0008017">
    <property type="term" value="F:microtubule binding"/>
    <property type="evidence" value="ECO:0007669"/>
    <property type="project" value="InterPro"/>
</dbReference>
<reference evidence="8" key="1">
    <citation type="journal article" date="2023" name="Commun. Biol.">
        <title>Genome analysis of Parmales, the sister group of diatoms, reveals the evolutionary specialization of diatoms from phago-mixotrophs to photoautotrophs.</title>
        <authorList>
            <person name="Ban H."/>
            <person name="Sato S."/>
            <person name="Yoshikawa S."/>
            <person name="Yamada K."/>
            <person name="Nakamura Y."/>
            <person name="Ichinomiya M."/>
            <person name="Sato N."/>
            <person name="Blanc-Mathieu R."/>
            <person name="Endo H."/>
            <person name="Kuwata A."/>
            <person name="Ogata H."/>
        </authorList>
    </citation>
    <scope>NUCLEOTIDE SEQUENCE [LARGE SCALE GENOMIC DNA]</scope>
</reference>
<evidence type="ECO:0000256" key="2">
    <source>
        <dbReference type="ARBA" id="ARBA00022840"/>
    </source>
</evidence>
<dbReference type="PROSITE" id="PS00411">
    <property type="entry name" value="KINESIN_MOTOR_1"/>
    <property type="match status" value="1"/>
</dbReference>
<dbReference type="PROSITE" id="PS50067">
    <property type="entry name" value="KINESIN_MOTOR_2"/>
    <property type="match status" value="1"/>
</dbReference>
<dbReference type="EMBL" id="BLQM01000136">
    <property type="protein sequence ID" value="GMH68023.1"/>
    <property type="molecule type" value="Genomic_DNA"/>
</dbReference>
<dbReference type="PANTHER" id="PTHR47968">
    <property type="entry name" value="CENTROMERE PROTEIN E"/>
    <property type="match status" value="1"/>
</dbReference>
<protein>
    <recommendedName>
        <fullName evidence="6">Kinesin motor domain-containing protein</fullName>
    </recommendedName>
</protein>
<evidence type="ECO:0000313" key="7">
    <source>
        <dbReference type="EMBL" id="GMH68023.1"/>
    </source>
</evidence>
<dbReference type="InterPro" id="IPR027640">
    <property type="entry name" value="Kinesin-like_fam"/>
</dbReference>
<dbReference type="AlphaFoldDB" id="A0A9W7E9P5"/>
<dbReference type="InterPro" id="IPR019821">
    <property type="entry name" value="Kinesin_motor_CS"/>
</dbReference>
<dbReference type="GO" id="GO:0003777">
    <property type="term" value="F:microtubule motor activity"/>
    <property type="evidence" value="ECO:0007669"/>
    <property type="project" value="InterPro"/>
</dbReference>
<sequence>RSVGSTGMNERSSRSHTIFRITLESREDTTVRVSTLNLVDLAGSESVRHTGAEGQRQKEGGKINQSLLTLSMVIQSLGQAASSNQHVHIKYRDSKLTRILQPSLSGNARMAVICCATPSELYLEETRSTLQFAARAKLVK</sequence>
<evidence type="ECO:0000313" key="8">
    <source>
        <dbReference type="Proteomes" id="UP001162640"/>
    </source>
</evidence>
<accession>A0A9W7E9P5</accession>
<comment type="caution">
    <text evidence="5">Lacks conserved residue(s) required for the propagation of feature annotation.</text>
</comment>
<comment type="similarity">
    <text evidence="5">Belongs to the TRAFAC class myosin-kinesin ATPase superfamily. Kinesin family.</text>
</comment>
<dbReference type="Gene3D" id="3.40.850.10">
    <property type="entry name" value="Kinesin motor domain"/>
    <property type="match status" value="1"/>
</dbReference>
<evidence type="ECO:0000259" key="6">
    <source>
        <dbReference type="PROSITE" id="PS50067"/>
    </source>
</evidence>
<feature type="non-terminal residue" evidence="7">
    <location>
        <position position="140"/>
    </location>
</feature>
<dbReference type="SMART" id="SM00129">
    <property type="entry name" value="KISc"/>
    <property type="match status" value="1"/>
</dbReference>
<keyword evidence="1" id="KW-0547">Nucleotide-binding</keyword>
<gene>
    <name evidence="7" type="ORF">TL16_g04829</name>
</gene>
<keyword evidence="4" id="KW-0505">Motor protein</keyword>
<dbReference type="InterPro" id="IPR036961">
    <property type="entry name" value="Kinesin_motor_dom_sf"/>
</dbReference>
<evidence type="ECO:0000256" key="5">
    <source>
        <dbReference type="PROSITE-ProRule" id="PRU00283"/>
    </source>
</evidence>
<proteinExistence type="inferred from homology"/>
<keyword evidence="2" id="KW-0067">ATP-binding</keyword>
<evidence type="ECO:0000256" key="4">
    <source>
        <dbReference type="ARBA" id="ARBA00023175"/>
    </source>
</evidence>
<evidence type="ECO:0000256" key="3">
    <source>
        <dbReference type="ARBA" id="ARBA00023054"/>
    </source>
</evidence>
<dbReference type="Pfam" id="PF00225">
    <property type="entry name" value="Kinesin"/>
    <property type="match status" value="1"/>
</dbReference>
<dbReference type="SUPFAM" id="SSF52540">
    <property type="entry name" value="P-loop containing nucleoside triphosphate hydrolases"/>
    <property type="match status" value="1"/>
</dbReference>
<organism evidence="7 8">
    <name type="scientific">Triparma laevis f. inornata</name>
    <dbReference type="NCBI Taxonomy" id="1714386"/>
    <lineage>
        <taxon>Eukaryota</taxon>
        <taxon>Sar</taxon>
        <taxon>Stramenopiles</taxon>
        <taxon>Ochrophyta</taxon>
        <taxon>Bolidophyceae</taxon>
        <taxon>Parmales</taxon>
        <taxon>Triparmaceae</taxon>
        <taxon>Triparma</taxon>
    </lineage>
</organism>
<dbReference type="GO" id="GO:0007018">
    <property type="term" value="P:microtubule-based movement"/>
    <property type="evidence" value="ECO:0007669"/>
    <property type="project" value="InterPro"/>
</dbReference>
<dbReference type="GO" id="GO:0005524">
    <property type="term" value="F:ATP binding"/>
    <property type="evidence" value="ECO:0007669"/>
    <property type="project" value="UniProtKB-KW"/>
</dbReference>
<evidence type="ECO:0000256" key="1">
    <source>
        <dbReference type="ARBA" id="ARBA00022741"/>
    </source>
</evidence>
<dbReference type="PRINTS" id="PR00380">
    <property type="entry name" value="KINESINHEAVY"/>
</dbReference>
<dbReference type="Proteomes" id="UP001162640">
    <property type="component" value="Unassembled WGS sequence"/>
</dbReference>
<dbReference type="InterPro" id="IPR027417">
    <property type="entry name" value="P-loop_NTPase"/>
</dbReference>
<keyword evidence="3" id="KW-0175">Coiled coil</keyword>